<dbReference type="STRING" id="299255.SAMN02745129_4574"/>
<feature type="domain" description="AB hydrolase-1" evidence="2">
    <location>
        <begin position="10"/>
        <end position="239"/>
    </location>
</feature>
<proteinExistence type="predicted"/>
<dbReference type="RefSeq" id="WP_067665942.1">
    <property type="nucleotide sequence ID" value="NZ_FQXG01000009.1"/>
</dbReference>
<keyword evidence="1" id="KW-0378">Hydrolase</keyword>
<evidence type="ECO:0000313" key="4">
    <source>
        <dbReference type="Proteomes" id="UP000184268"/>
    </source>
</evidence>
<sequence>MHYQLDGQGPCIVLIHGLFGDLNNLNACARALQAAGFQTLRVSLRNHDGQAEQSSMSFAEMAADLEALRQQLGIEQWGLLGHSLGGKVAMTYAQANPNRCWALLVADIAPEGYHRRHDTILAALAELDPANLSNRSQAQQALTALGIDSATTAFLAKNLVSRPQGGFELKIRIDAIRRCYPQLIAAIPDQPPFEGPTLFVKGALSDYLTTEHQAGIQRRFPRAKARIIAGAGHWLHSQKAEAFNRHASDFFQAHTPVVAAPPGL</sequence>
<accession>A0A1M5Z3G9</accession>
<evidence type="ECO:0000256" key="1">
    <source>
        <dbReference type="ARBA" id="ARBA00022801"/>
    </source>
</evidence>
<dbReference type="InterPro" id="IPR000073">
    <property type="entry name" value="AB_hydrolase_1"/>
</dbReference>
<dbReference type="PANTHER" id="PTHR46118">
    <property type="entry name" value="PROTEIN ABHD11"/>
    <property type="match status" value="1"/>
</dbReference>
<evidence type="ECO:0000313" key="3">
    <source>
        <dbReference type="EMBL" id="SHI18770.1"/>
    </source>
</evidence>
<reference evidence="3 4" key="1">
    <citation type="submission" date="2016-11" db="EMBL/GenBank/DDBJ databases">
        <authorList>
            <person name="Jaros S."/>
            <person name="Januszkiewicz K."/>
            <person name="Wedrychowicz H."/>
        </authorList>
    </citation>
    <scope>NUCLEOTIDE SEQUENCE [LARGE SCALE GENOMIC DNA]</scope>
    <source>
        <strain evidence="3 4">DSM 16917</strain>
    </source>
</reference>
<dbReference type="Gene3D" id="3.40.50.1820">
    <property type="entry name" value="alpha/beta hydrolase"/>
    <property type="match status" value="1"/>
</dbReference>
<dbReference type="OrthoDB" id="9808398at2"/>
<dbReference type="Proteomes" id="UP000184268">
    <property type="component" value="Unassembled WGS sequence"/>
</dbReference>
<dbReference type="PANTHER" id="PTHR46118:SF4">
    <property type="entry name" value="PROTEIN ABHD11"/>
    <property type="match status" value="1"/>
</dbReference>
<name>A0A1M5Z3G9_9GAMM</name>
<dbReference type="SUPFAM" id="SSF53474">
    <property type="entry name" value="alpha/beta-Hydrolases"/>
    <property type="match status" value="1"/>
</dbReference>
<dbReference type="InterPro" id="IPR029058">
    <property type="entry name" value="AB_hydrolase_fold"/>
</dbReference>
<dbReference type="AlphaFoldDB" id="A0A1M5Z3G9"/>
<keyword evidence="4" id="KW-1185">Reference proteome</keyword>
<gene>
    <name evidence="3" type="ORF">SAMN02745129_4574</name>
</gene>
<organism evidence="3 4">
    <name type="scientific">Ferrimonas marina</name>
    <dbReference type="NCBI Taxonomy" id="299255"/>
    <lineage>
        <taxon>Bacteria</taxon>
        <taxon>Pseudomonadati</taxon>
        <taxon>Pseudomonadota</taxon>
        <taxon>Gammaproteobacteria</taxon>
        <taxon>Alteromonadales</taxon>
        <taxon>Ferrimonadaceae</taxon>
        <taxon>Ferrimonas</taxon>
    </lineage>
</organism>
<evidence type="ECO:0000259" key="2">
    <source>
        <dbReference type="Pfam" id="PF00561"/>
    </source>
</evidence>
<dbReference type="GO" id="GO:0016787">
    <property type="term" value="F:hydrolase activity"/>
    <property type="evidence" value="ECO:0007669"/>
    <property type="project" value="UniProtKB-KW"/>
</dbReference>
<dbReference type="Pfam" id="PF00561">
    <property type="entry name" value="Abhydrolase_1"/>
    <property type="match status" value="1"/>
</dbReference>
<protein>
    <submittedName>
        <fullName evidence="3">Esterase</fullName>
    </submittedName>
</protein>
<dbReference type="EMBL" id="FQXG01000009">
    <property type="protein sequence ID" value="SHI18770.1"/>
    <property type="molecule type" value="Genomic_DNA"/>
</dbReference>